<dbReference type="InterPro" id="IPR005771">
    <property type="entry name" value="GalU_uridylyltTrfase_bac/arc"/>
</dbReference>
<protein>
    <recommendedName>
        <fullName evidence="2">UTP--glucose-1-phosphate uridylyltransferase</fullName>
        <ecNumber evidence="2">2.7.7.9</ecNumber>
    </recommendedName>
</protein>
<dbReference type="HOGENOM" id="CLU_029499_1_0_0"/>
<evidence type="ECO:0000256" key="5">
    <source>
        <dbReference type="ARBA" id="ARBA00048128"/>
    </source>
</evidence>
<dbReference type="InterPro" id="IPR005835">
    <property type="entry name" value="NTP_transferase_dom"/>
</dbReference>
<dbReference type="GO" id="GO:0003983">
    <property type="term" value="F:UTP:glucose-1-phosphate uridylyltransferase activity"/>
    <property type="evidence" value="ECO:0007669"/>
    <property type="project" value="UniProtKB-EC"/>
</dbReference>
<dbReference type="PANTHER" id="PTHR43197:SF1">
    <property type="entry name" value="UTP--GLUCOSE-1-PHOSPHATE URIDYLYLTRANSFERASE"/>
    <property type="match status" value="1"/>
</dbReference>
<comment type="catalytic activity">
    <reaction evidence="5">
        <text>alpha-D-glucose 1-phosphate + UTP + H(+) = UDP-alpha-D-glucose + diphosphate</text>
        <dbReference type="Rhea" id="RHEA:19889"/>
        <dbReference type="ChEBI" id="CHEBI:15378"/>
        <dbReference type="ChEBI" id="CHEBI:33019"/>
        <dbReference type="ChEBI" id="CHEBI:46398"/>
        <dbReference type="ChEBI" id="CHEBI:58601"/>
        <dbReference type="ChEBI" id="CHEBI:58885"/>
        <dbReference type="EC" id="2.7.7.9"/>
    </reaction>
</comment>
<comment type="similarity">
    <text evidence="1">Belongs to the UDPGP type 2 family.</text>
</comment>
<dbReference type="EC" id="2.7.7.9" evidence="2"/>
<dbReference type="InterPro" id="IPR029044">
    <property type="entry name" value="Nucleotide-diphossugar_trans"/>
</dbReference>
<gene>
    <name evidence="7" type="ORF">U14_02127</name>
</gene>
<name>A0A0S6VTM2_9BACT</name>
<evidence type="ECO:0000313" key="8">
    <source>
        <dbReference type="Proteomes" id="UP000030700"/>
    </source>
</evidence>
<evidence type="ECO:0000259" key="6">
    <source>
        <dbReference type="Pfam" id="PF00483"/>
    </source>
</evidence>
<dbReference type="EMBL" id="DF820456">
    <property type="protein sequence ID" value="GAK50885.1"/>
    <property type="molecule type" value="Genomic_DNA"/>
</dbReference>
<proteinExistence type="inferred from homology"/>
<dbReference type="SUPFAM" id="SSF53448">
    <property type="entry name" value="Nucleotide-diphospho-sugar transferases"/>
    <property type="match status" value="1"/>
</dbReference>
<evidence type="ECO:0000256" key="1">
    <source>
        <dbReference type="ARBA" id="ARBA00006890"/>
    </source>
</evidence>
<accession>A0A0S6VTM2</accession>
<dbReference type="AlphaFoldDB" id="A0A0S6VTM2"/>
<dbReference type="Pfam" id="PF00483">
    <property type="entry name" value="NTP_transferase"/>
    <property type="match status" value="1"/>
</dbReference>
<organism evidence="7">
    <name type="scientific">Candidatus Moduliflexus flocculans</name>
    <dbReference type="NCBI Taxonomy" id="1499966"/>
    <lineage>
        <taxon>Bacteria</taxon>
        <taxon>Candidatus Moduliflexota</taxon>
        <taxon>Candidatus Moduliflexia</taxon>
        <taxon>Candidatus Moduliflexales</taxon>
        <taxon>Candidatus Moduliflexaceae</taxon>
    </lineage>
</organism>
<keyword evidence="8" id="KW-1185">Reference proteome</keyword>
<dbReference type="GO" id="GO:0006011">
    <property type="term" value="P:UDP-alpha-D-glucose metabolic process"/>
    <property type="evidence" value="ECO:0007669"/>
    <property type="project" value="InterPro"/>
</dbReference>
<dbReference type="Proteomes" id="UP000030700">
    <property type="component" value="Unassembled WGS sequence"/>
</dbReference>
<feature type="domain" description="Nucleotidyl transferase" evidence="6">
    <location>
        <begin position="9"/>
        <end position="272"/>
    </location>
</feature>
<reference evidence="7" key="1">
    <citation type="journal article" date="2015" name="PeerJ">
        <title>First genomic representation of candidate bacterial phylum KSB3 points to enhanced environmental sensing as a trigger of wastewater bulking.</title>
        <authorList>
            <person name="Sekiguchi Y."/>
            <person name="Ohashi A."/>
            <person name="Parks D.H."/>
            <person name="Yamauchi T."/>
            <person name="Tyson G.W."/>
            <person name="Hugenholtz P."/>
        </authorList>
    </citation>
    <scope>NUCLEOTIDE SEQUENCE [LARGE SCALE GENOMIC DNA]</scope>
</reference>
<evidence type="ECO:0000256" key="3">
    <source>
        <dbReference type="ARBA" id="ARBA00022679"/>
    </source>
</evidence>
<dbReference type="PANTHER" id="PTHR43197">
    <property type="entry name" value="UTP--GLUCOSE-1-PHOSPHATE URIDYLYLTRANSFERASE"/>
    <property type="match status" value="1"/>
</dbReference>
<keyword evidence="3 7" id="KW-0808">Transferase</keyword>
<evidence type="ECO:0000313" key="7">
    <source>
        <dbReference type="EMBL" id="GAK50885.1"/>
    </source>
</evidence>
<dbReference type="Gene3D" id="3.90.550.10">
    <property type="entry name" value="Spore Coat Polysaccharide Biosynthesis Protein SpsA, Chain A"/>
    <property type="match status" value="1"/>
</dbReference>
<dbReference type="STRING" id="1499966.U14_02127"/>
<keyword evidence="4 7" id="KW-0548">Nucleotidyltransferase</keyword>
<sequence length="292" mass="33141">MKRKQKITKGVIAVAGSGTRFLPATKSLPKEMLPIVDKPIVHYVVEEMVQAGITDIVFVTRADKKSLEDYFDQNAVLENELRQAGKTKYLEKIEQIAQMANFIYIRQKGPYGNGTPVLNAASIVGNEPFVFAFGDDLVKSKIPFTKQLIQNYERNQAVVMGCQEVLPEEVSLYGILKLKEPSPIMEIERIVEKPRREDAPSLLSNFGRFILVPEICDILSELPLGKGGELWLTDAIEEYIRRGNRVVAQPVEEGRWYTTGDPLHFLHVTLEYALDTEEYGQPLREIMKQMVR</sequence>
<evidence type="ECO:0000256" key="2">
    <source>
        <dbReference type="ARBA" id="ARBA00012415"/>
    </source>
</evidence>
<evidence type="ECO:0000256" key="4">
    <source>
        <dbReference type="ARBA" id="ARBA00022695"/>
    </source>
</evidence>